<evidence type="ECO:0000256" key="2">
    <source>
        <dbReference type="ARBA" id="ARBA00009077"/>
    </source>
</evidence>
<dbReference type="GO" id="GO:0004124">
    <property type="term" value="F:cysteine synthase activity"/>
    <property type="evidence" value="ECO:0007669"/>
    <property type="project" value="TreeGrafter"/>
</dbReference>
<protein>
    <recommendedName>
        <fullName evidence="10">O-acetylhomoserine aminocarboxypropyltransferase</fullName>
    </recommendedName>
</protein>
<evidence type="ECO:0000256" key="1">
    <source>
        <dbReference type="ARBA" id="ARBA00001933"/>
    </source>
</evidence>
<dbReference type="PANTHER" id="PTHR43797:SF2">
    <property type="entry name" value="HOMOCYSTEINE_CYSTEINE SYNTHASE"/>
    <property type="match status" value="1"/>
</dbReference>
<keyword evidence="5" id="KW-0486">Methionine biosynthesis</keyword>
<dbReference type="NCBIfam" id="TIGR01326">
    <property type="entry name" value="OAH_OAS_sulfhy"/>
    <property type="match status" value="1"/>
</dbReference>
<evidence type="ECO:0000256" key="4">
    <source>
        <dbReference type="ARBA" id="ARBA00022898"/>
    </source>
</evidence>
<dbReference type="InterPro" id="IPR015422">
    <property type="entry name" value="PyrdxlP-dep_Trfase_small"/>
</dbReference>
<evidence type="ECO:0000256" key="6">
    <source>
        <dbReference type="PIRSR" id="PIRSR001434-2"/>
    </source>
</evidence>
<dbReference type="EMBL" id="CP009249">
    <property type="protein sequence ID" value="APT93160.1"/>
    <property type="molecule type" value="Genomic_DNA"/>
</dbReference>
<keyword evidence="3" id="KW-0808">Transferase</keyword>
<dbReference type="STRING" id="161895.CPHO_09975"/>
<comment type="similarity">
    <text evidence="2 7">Belongs to the trans-sulfuration enzymes family.</text>
</comment>
<dbReference type="PIRSF" id="PIRSF001434">
    <property type="entry name" value="CGS"/>
    <property type="match status" value="1"/>
</dbReference>
<dbReference type="SUPFAM" id="SSF53383">
    <property type="entry name" value="PLP-dependent transferases"/>
    <property type="match status" value="1"/>
</dbReference>
<reference evidence="8 9" key="1">
    <citation type="submission" date="2014-08" db="EMBL/GenBank/DDBJ databases">
        <title>Complete genome sequence of Corynebacterium phocae M408/89/1(T)(=DSM 44612(T)), isolated from the common seal (Phoca vitulina).</title>
        <authorList>
            <person name="Ruckert C."/>
            <person name="Albersmeier A."/>
            <person name="Winkler A."/>
            <person name="Kalinowski J."/>
        </authorList>
    </citation>
    <scope>NUCLEOTIDE SEQUENCE [LARGE SCALE GENOMIC DNA]</scope>
    <source>
        <strain evidence="8 9">M408/89/1</strain>
    </source>
</reference>
<evidence type="ECO:0000256" key="3">
    <source>
        <dbReference type="ARBA" id="ARBA00022679"/>
    </source>
</evidence>
<dbReference type="GO" id="GO:0019346">
    <property type="term" value="P:transsulfuration"/>
    <property type="evidence" value="ECO:0007669"/>
    <property type="project" value="InterPro"/>
</dbReference>
<dbReference type="GO" id="GO:0071269">
    <property type="term" value="P:L-homocysteine biosynthetic process"/>
    <property type="evidence" value="ECO:0007669"/>
    <property type="project" value="TreeGrafter"/>
</dbReference>
<dbReference type="RefSeq" id="WP_075735425.1">
    <property type="nucleotide sequence ID" value="NZ_CP009249.1"/>
</dbReference>
<dbReference type="Gene3D" id="3.40.640.10">
    <property type="entry name" value="Type I PLP-dependent aspartate aminotransferase-like (Major domain)"/>
    <property type="match status" value="1"/>
</dbReference>
<name>A0A1L7D4W2_9CORY</name>
<dbReference type="Pfam" id="PF01053">
    <property type="entry name" value="Cys_Met_Meta_PP"/>
    <property type="match status" value="1"/>
</dbReference>
<dbReference type="NCBIfam" id="NF004125">
    <property type="entry name" value="PRK05613.1"/>
    <property type="match status" value="1"/>
</dbReference>
<keyword evidence="9" id="KW-1185">Reference proteome</keyword>
<dbReference type="PANTHER" id="PTHR43797">
    <property type="entry name" value="HOMOCYSTEINE/CYSTEINE SYNTHASE"/>
    <property type="match status" value="1"/>
</dbReference>
<dbReference type="InterPro" id="IPR006235">
    <property type="entry name" value="OAc-hSer/O-AcSer_sulfhydrylase"/>
</dbReference>
<dbReference type="GO" id="GO:0006535">
    <property type="term" value="P:cysteine biosynthetic process from serine"/>
    <property type="evidence" value="ECO:0007669"/>
    <property type="project" value="TreeGrafter"/>
</dbReference>
<dbReference type="AlphaFoldDB" id="A0A1L7D4W2"/>
<evidence type="ECO:0008006" key="10">
    <source>
        <dbReference type="Google" id="ProtNLM"/>
    </source>
</evidence>
<evidence type="ECO:0000256" key="7">
    <source>
        <dbReference type="RuleBase" id="RU362118"/>
    </source>
</evidence>
<organism evidence="8 9">
    <name type="scientific">Corynebacterium phocae</name>
    <dbReference type="NCBI Taxonomy" id="161895"/>
    <lineage>
        <taxon>Bacteria</taxon>
        <taxon>Bacillati</taxon>
        <taxon>Actinomycetota</taxon>
        <taxon>Actinomycetes</taxon>
        <taxon>Mycobacteriales</taxon>
        <taxon>Corynebacteriaceae</taxon>
        <taxon>Corynebacterium</taxon>
    </lineage>
</organism>
<dbReference type="Proteomes" id="UP000185491">
    <property type="component" value="Chromosome"/>
</dbReference>
<evidence type="ECO:0000313" key="8">
    <source>
        <dbReference type="EMBL" id="APT93160.1"/>
    </source>
</evidence>
<dbReference type="OrthoDB" id="9780685at2"/>
<proteinExistence type="inferred from homology"/>
<dbReference type="GO" id="GO:0030170">
    <property type="term" value="F:pyridoxal phosphate binding"/>
    <property type="evidence" value="ECO:0007669"/>
    <property type="project" value="InterPro"/>
</dbReference>
<dbReference type="CDD" id="cd00614">
    <property type="entry name" value="CGS_like"/>
    <property type="match status" value="1"/>
</dbReference>
<comment type="cofactor">
    <cofactor evidence="1 7">
        <name>pyridoxal 5'-phosphate</name>
        <dbReference type="ChEBI" id="CHEBI:597326"/>
    </cofactor>
</comment>
<dbReference type="Gene3D" id="3.90.1150.10">
    <property type="entry name" value="Aspartate Aminotransferase, domain 1"/>
    <property type="match status" value="1"/>
</dbReference>
<dbReference type="InterPro" id="IPR015421">
    <property type="entry name" value="PyrdxlP-dep_Trfase_major"/>
</dbReference>
<dbReference type="InterPro" id="IPR000277">
    <property type="entry name" value="Cys/Met-Metab_PyrdxlP-dep_enz"/>
</dbReference>
<dbReference type="KEGG" id="cpho:CPHO_09975"/>
<evidence type="ECO:0000256" key="5">
    <source>
        <dbReference type="ARBA" id="ARBA00023167"/>
    </source>
</evidence>
<dbReference type="GO" id="GO:0003961">
    <property type="term" value="F:O-acetylhomoserine aminocarboxypropyltransferase activity"/>
    <property type="evidence" value="ECO:0007669"/>
    <property type="project" value="TreeGrafter"/>
</dbReference>
<gene>
    <name evidence="8" type="ORF">CPHO_09975</name>
</gene>
<feature type="modified residue" description="N6-(pyridoxal phosphate)lysine" evidence="6">
    <location>
        <position position="217"/>
    </location>
</feature>
<accession>A0A1L7D4W2</accession>
<evidence type="ECO:0000313" key="9">
    <source>
        <dbReference type="Proteomes" id="UP000185491"/>
    </source>
</evidence>
<keyword evidence="5" id="KW-0028">Amino-acid biosynthesis</keyword>
<sequence>MTTKYDNSNSDNWSFATRALHVGQDLDGDINARNVPIYQTTSYVFKDAKHAADRFALADIGPIYTRLTNPTVDALERRIAGLEGGVAAVAFASGQAAETAAILTLAGAGDHIVASPHLYGGTATLFLVTLKRLGIEFTLVDNPDDPQSWQDAVRPNTKAFYGETFGNPVADVLDIPAVAKVAHDNQVPLIVDNTIATAAVARPLEQGADIVVASTTKFYSGNGSAIGGIIVDGGTFDWTVTREGKDVFPGFTTPDEAYHGLKYADLGEVAFAIKARAGLLRDTGAAISPFNAWLTLAGLETLSLRVERHNTNAKQVAQFLEGHDKVTKVNYAGLESSQYKEVKDKLGYAHTGSVLSFDINGGQEEAWRFIDSLKLHSNLANVGDTRSLVVHPATTTHSQSDEAALQAAGITPATVRLSVGIEDISDIIADLEEALKAV</sequence>
<dbReference type="FunFam" id="3.40.640.10:FF:000035">
    <property type="entry name" value="O-succinylhomoserine sulfhydrylase"/>
    <property type="match status" value="1"/>
</dbReference>
<keyword evidence="4 6" id="KW-0663">Pyridoxal phosphate</keyword>
<dbReference type="GO" id="GO:0005737">
    <property type="term" value="C:cytoplasm"/>
    <property type="evidence" value="ECO:0007669"/>
    <property type="project" value="TreeGrafter"/>
</dbReference>
<dbReference type="InterPro" id="IPR015424">
    <property type="entry name" value="PyrdxlP-dep_Trfase"/>
</dbReference>